<evidence type="ECO:0000256" key="3">
    <source>
        <dbReference type="ARBA" id="ARBA00022679"/>
    </source>
</evidence>
<organism evidence="6 7">
    <name type="scientific">Solemya velum gill symbiont</name>
    <dbReference type="NCBI Taxonomy" id="2340"/>
    <lineage>
        <taxon>Bacteria</taxon>
        <taxon>Pseudomonadati</taxon>
        <taxon>Pseudomonadota</taxon>
        <taxon>Gammaproteobacteria</taxon>
        <taxon>sulfur-oxidizing symbionts</taxon>
    </lineage>
</organism>
<evidence type="ECO:0000313" key="6">
    <source>
        <dbReference type="EMBL" id="OOY33877.1"/>
    </source>
</evidence>
<proteinExistence type="inferred from homology"/>
<dbReference type="RefSeq" id="WP_078453633.1">
    <property type="nucleotide sequence ID" value="NZ_MPNX01000031.1"/>
</dbReference>
<dbReference type="PANTHER" id="PTHR43179:SF12">
    <property type="entry name" value="GALACTOFURANOSYLTRANSFERASE GLFT2"/>
    <property type="match status" value="1"/>
</dbReference>
<dbReference type="AlphaFoldDB" id="A0A1T2DF73"/>
<evidence type="ECO:0000256" key="1">
    <source>
        <dbReference type="ARBA" id="ARBA00006739"/>
    </source>
</evidence>
<dbReference type="CDD" id="cd00761">
    <property type="entry name" value="Glyco_tranf_GTA_type"/>
    <property type="match status" value="1"/>
</dbReference>
<dbReference type="Pfam" id="PF02709">
    <property type="entry name" value="Glyco_transf_7C"/>
    <property type="match status" value="1"/>
</dbReference>
<name>A0A1T2DF73_SOVGS</name>
<dbReference type="PANTHER" id="PTHR43179">
    <property type="entry name" value="RHAMNOSYLTRANSFERASE WBBL"/>
    <property type="match status" value="1"/>
</dbReference>
<evidence type="ECO:0008006" key="8">
    <source>
        <dbReference type="Google" id="ProtNLM"/>
    </source>
</evidence>
<dbReference type="InterPro" id="IPR029044">
    <property type="entry name" value="Nucleotide-diphossugar_trans"/>
</dbReference>
<feature type="domain" description="Galactosyltransferase C-terminal" evidence="5">
    <location>
        <begin position="125"/>
        <end position="178"/>
    </location>
</feature>
<dbReference type="SUPFAM" id="SSF53448">
    <property type="entry name" value="Nucleotide-diphospho-sugar transferases"/>
    <property type="match status" value="1"/>
</dbReference>
<keyword evidence="3" id="KW-0808">Transferase</keyword>
<comment type="caution">
    <text evidence="6">The sequence shown here is derived from an EMBL/GenBank/DDBJ whole genome shotgun (WGS) entry which is preliminary data.</text>
</comment>
<dbReference type="GO" id="GO:0016757">
    <property type="term" value="F:glycosyltransferase activity"/>
    <property type="evidence" value="ECO:0007669"/>
    <property type="project" value="UniProtKB-KW"/>
</dbReference>
<protein>
    <recommendedName>
        <fullName evidence="8">Glycosyltransferase</fullName>
    </recommendedName>
</protein>
<dbReference type="Pfam" id="PF00535">
    <property type="entry name" value="Glycos_transf_2"/>
    <property type="match status" value="1"/>
</dbReference>
<dbReference type="InterPro" id="IPR001173">
    <property type="entry name" value="Glyco_trans_2-like"/>
</dbReference>
<dbReference type="Proteomes" id="UP000190962">
    <property type="component" value="Unassembled WGS sequence"/>
</dbReference>
<feature type="domain" description="Glycosyltransferase 2-like" evidence="4">
    <location>
        <begin position="9"/>
        <end position="97"/>
    </location>
</feature>
<keyword evidence="2" id="KW-0328">Glycosyltransferase</keyword>
<comment type="similarity">
    <text evidence="1">Belongs to the glycosyltransferase 2 family.</text>
</comment>
<evidence type="ECO:0000256" key="2">
    <source>
        <dbReference type="ARBA" id="ARBA00022676"/>
    </source>
</evidence>
<dbReference type="Gene3D" id="3.90.550.10">
    <property type="entry name" value="Spore Coat Polysaccharide Biosynthesis Protein SpsA, Chain A"/>
    <property type="match status" value="1"/>
</dbReference>
<evidence type="ECO:0000313" key="7">
    <source>
        <dbReference type="Proteomes" id="UP000190962"/>
    </source>
</evidence>
<evidence type="ECO:0000259" key="4">
    <source>
        <dbReference type="Pfam" id="PF00535"/>
    </source>
</evidence>
<sequence>MKSVAFVTTCKSRLHHIKQTLPPIVAQAPDEIVVVDYGCPDKSGDWIEDHYPTVKVVRVNDDEDFCVARARNIGVAATSSEWICFIDADILITPGWLDWLRQNLHPSFHFRSIQSDRTKGSDTWGTVLCTRQAFARSGGYDEVFRGWGGEDNDFHSRLQLAGYSEAQFPAEYLQAIEHDDKERYAHYSIKSKLHSRIINKFYRVAKLQIMALNNLNPDIPLDLRKQIRNEITSALRDWNPDDTREYPDVSLTFNSTGWLPPPYRMKNQVTLTLSIEKQDESSF</sequence>
<evidence type="ECO:0000259" key="5">
    <source>
        <dbReference type="Pfam" id="PF02709"/>
    </source>
</evidence>
<dbReference type="EMBL" id="MPNX01000031">
    <property type="protein sequence ID" value="OOY33877.1"/>
    <property type="molecule type" value="Genomic_DNA"/>
</dbReference>
<reference evidence="6 7" key="1">
    <citation type="submission" date="2016-11" db="EMBL/GenBank/DDBJ databases">
        <title>Mixed transmission modes and dynamic genome evolution in an obligate animal-bacterial symbiosis.</title>
        <authorList>
            <person name="Russell S.L."/>
            <person name="Corbett-Detig R.B."/>
            <person name="Cavanaugh C.M."/>
        </authorList>
    </citation>
    <scope>NUCLEOTIDE SEQUENCE [LARGE SCALE GENOMIC DNA]</scope>
    <source>
        <strain evidence="6">MA-KB16</strain>
    </source>
</reference>
<gene>
    <name evidence="6" type="ORF">BOV88_12905</name>
</gene>
<accession>A0A1T2DF73</accession>
<dbReference type="InterPro" id="IPR027791">
    <property type="entry name" value="Galactosyl_T_C"/>
</dbReference>